<feature type="compositionally biased region" description="Acidic residues" evidence="1">
    <location>
        <begin position="275"/>
        <end position="293"/>
    </location>
</feature>
<evidence type="ECO:0000313" key="2">
    <source>
        <dbReference type="EMBL" id="WIA15298.1"/>
    </source>
</evidence>
<feature type="compositionally biased region" description="Basic and acidic residues" evidence="1">
    <location>
        <begin position="347"/>
        <end position="362"/>
    </location>
</feature>
<feature type="compositionally biased region" description="Low complexity" evidence="1">
    <location>
        <begin position="537"/>
        <end position="568"/>
    </location>
</feature>
<sequence>MDGSQKQTKAGGVTGAYNLVPAGALQRKRRFVAARFPMAPAGFSKGAEFTLGVDQQQTAAPSKQRDSAPPAAAPPPALLLTNKSLPGNAPGKQLQGVPRTDAIGNYFVLMKAGKDFSVYPLEASYTFKPYTKPSGLTIEEVEAGQRAPAAAAAAAAAGGGGSSLLLPKSMRLAMREQQAAQAADKQLHDDAAPLLKDKLAELAVKYGSGSGSSGSRLVLHASEDEDGGSSDMDFGGDDDEGAGKRKGPKADAARAAAAAKGKKGKAGAASAAADDIPDDELAEDIYAGEEDELRPERPDKAADWEFVEDAQDDDLGMGGSDEEELEDDPGLRKELGIEEEEEEEEDPEKKEAELGKAAEEAAAKSAATAAAAGKAAEGGGGEDDMPAGDDEDDDEDLLEVDDDENFDEDYLDRLAKAADEDADGISPQGFKRRKQAAAASSSRYRSPAPGQRGATPPAAAAAAAARDGTPGAGKRGATPPSVAMAAALAGQGSGRSATPPGGKRRTPPPGAAAAGRRATPPPQQQQQPSAKRKRSDAAAAGGSDGAAAAAPPGPAAAAAGPPAPRWAAHQLDPQGVPTTEGVIEALRAMGPIPVQLLALLQQHLSLAPQGKALLKQRLLQVAKVDMVDGVKCMVLKPRAP</sequence>
<protein>
    <recommendedName>
        <fullName evidence="4">Transcription initiation factor IIF subunit alpha</fullName>
    </recommendedName>
</protein>
<feature type="compositionally biased region" description="Low complexity" evidence="1">
    <location>
        <begin position="511"/>
        <end position="529"/>
    </location>
</feature>
<feature type="compositionally biased region" description="Acidic residues" evidence="1">
    <location>
        <begin position="305"/>
        <end position="328"/>
    </location>
</feature>
<feature type="compositionally biased region" description="Low complexity" evidence="1">
    <location>
        <begin position="363"/>
        <end position="375"/>
    </location>
</feature>
<evidence type="ECO:0000313" key="3">
    <source>
        <dbReference type="Proteomes" id="UP001244341"/>
    </source>
</evidence>
<dbReference type="EMBL" id="CP126213">
    <property type="protein sequence ID" value="WIA15298.1"/>
    <property type="molecule type" value="Genomic_DNA"/>
</dbReference>
<dbReference type="PANTHER" id="PTHR13011:SF0">
    <property type="entry name" value="GENERAL TRANSCRIPTION FACTOR IIF SUBUNIT 1"/>
    <property type="match status" value="1"/>
</dbReference>
<feature type="region of interest" description="Disordered" evidence="1">
    <location>
        <begin position="50"/>
        <end position="96"/>
    </location>
</feature>
<proteinExistence type="predicted"/>
<dbReference type="PANTHER" id="PTHR13011">
    <property type="entry name" value="TFIIF-ALPHA"/>
    <property type="match status" value="1"/>
</dbReference>
<evidence type="ECO:0000256" key="1">
    <source>
        <dbReference type="SAM" id="MobiDB-lite"/>
    </source>
</evidence>
<gene>
    <name evidence="2" type="ORF">OEZ85_001967</name>
</gene>
<evidence type="ECO:0008006" key="4">
    <source>
        <dbReference type="Google" id="ProtNLM"/>
    </source>
</evidence>
<reference evidence="2 3" key="1">
    <citation type="submission" date="2023-05" db="EMBL/GenBank/DDBJ databases">
        <title>A 100% complete, gapless, phased diploid assembly of the Scenedesmus obliquus UTEX 3031 genome.</title>
        <authorList>
            <person name="Biondi T.C."/>
            <person name="Hanschen E.R."/>
            <person name="Kwon T."/>
            <person name="Eng W."/>
            <person name="Kruse C.P.S."/>
            <person name="Koehler S.I."/>
            <person name="Kunde Y."/>
            <person name="Gleasner C.D."/>
            <person name="You Mak K.T."/>
            <person name="Polle J."/>
            <person name="Hovde B.T."/>
            <person name="Starkenburg S.R."/>
        </authorList>
    </citation>
    <scope>NUCLEOTIDE SEQUENCE [LARGE SCALE GENOMIC DNA]</scope>
    <source>
        <strain evidence="2 3">DOE0152z</strain>
    </source>
</reference>
<feature type="region of interest" description="Disordered" evidence="1">
    <location>
        <begin position="222"/>
        <end position="575"/>
    </location>
</feature>
<organism evidence="2 3">
    <name type="scientific">Tetradesmus obliquus</name>
    <name type="common">Green alga</name>
    <name type="synonym">Acutodesmus obliquus</name>
    <dbReference type="NCBI Taxonomy" id="3088"/>
    <lineage>
        <taxon>Eukaryota</taxon>
        <taxon>Viridiplantae</taxon>
        <taxon>Chlorophyta</taxon>
        <taxon>core chlorophytes</taxon>
        <taxon>Chlorophyceae</taxon>
        <taxon>CS clade</taxon>
        <taxon>Sphaeropleales</taxon>
        <taxon>Scenedesmaceae</taxon>
        <taxon>Tetradesmus</taxon>
    </lineage>
</organism>
<dbReference type="Proteomes" id="UP001244341">
    <property type="component" value="Chromosome 6b"/>
</dbReference>
<feature type="compositionally biased region" description="Basic and acidic residues" evidence="1">
    <location>
        <begin position="294"/>
        <end position="303"/>
    </location>
</feature>
<feature type="compositionally biased region" description="Acidic residues" evidence="1">
    <location>
        <begin position="223"/>
        <end position="240"/>
    </location>
</feature>
<accession>A0ABY8U1H0</accession>
<feature type="compositionally biased region" description="Low complexity" evidence="1">
    <location>
        <begin position="436"/>
        <end position="469"/>
    </location>
</feature>
<feature type="compositionally biased region" description="Acidic residues" evidence="1">
    <location>
        <begin position="337"/>
        <end position="346"/>
    </location>
</feature>
<keyword evidence="3" id="KW-1185">Reference proteome</keyword>
<feature type="compositionally biased region" description="Acidic residues" evidence="1">
    <location>
        <begin position="380"/>
        <end position="410"/>
    </location>
</feature>
<name>A0ABY8U1H0_TETOB</name>
<dbReference type="InterPro" id="IPR008851">
    <property type="entry name" value="TFIIF-alpha"/>
</dbReference>